<proteinExistence type="predicted"/>
<feature type="domain" description="30K viral movement protein core" evidence="2">
    <location>
        <begin position="144"/>
        <end position="257"/>
    </location>
</feature>
<keyword evidence="1" id="KW-0175">Coiled coil</keyword>
<organism evidence="3">
    <name type="scientific">pepper chlorosis associated virus</name>
    <dbReference type="NCBI Taxonomy" id="2966369"/>
    <lineage>
        <taxon>Viruses</taxon>
        <taxon>Riboviria</taxon>
        <taxon>Orthornavirae</taxon>
        <taxon>Negarnaviricota</taxon>
        <taxon>Haploviricotina</taxon>
        <taxon>Milneviricetes</taxon>
        <taxon>Naedrevirales</taxon>
        <taxon>Aspiviridae</taxon>
        <taxon>Ophiovirus</taxon>
        <taxon>Ophiovirus capsici</taxon>
    </lineage>
</organism>
<dbReference type="EMBL" id="OR451988">
    <property type="protein sequence ID" value="WNV27213.1"/>
    <property type="molecule type" value="Genomic_RNA"/>
</dbReference>
<feature type="coiled-coil region" evidence="1">
    <location>
        <begin position="278"/>
        <end position="305"/>
    </location>
</feature>
<dbReference type="InterPro" id="IPR041344">
    <property type="entry name" value="30K_MP_core"/>
</dbReference>
<reference evidence="3" key="1">
    <citation type="submission" date="2023-08" db="EMBL/GenBank/DDBJ databases">
        <authorList>
            <person name="Wang F."/>
        </authorList>
    </citation>
    <scope>NUCLEOTIDE SEQUENCE</scope>
    <source>
        <strain evidence="3">LZ</strain>
    </source>
</reference>
<evidence type="ECO:0000259" key="2">
    <source>
        <dbReference type="Pfam" id="PF17644"/>
    </source>
</evidence>
<dbReference type="Pfam" id="PF17644">
    <property type="entry name" value="30K_MP_core"/>
    <property type="match status" value="1"/>
</dbReference>
<accession>A0AA96TBY4</accession>
<sequence>MLNSSQIKNLRQQECNFLKLQVQVNRFPMATQSALVSKNASKALKRSSSHHVGSSSRMNYPSVAFAKATENMVEDGVTILASISDTNLAPEVECMAAEFQQAIVGDIESVVSPFEIKLKNKENTTKVKMGNLLTIVSNLVGKQFPYYRVDRLKILYLPLFSSELAENEKITFSIRDSSIRIGSKVIAKAEAPLNKMSMVELFSSYFVDRKNLGVMEFGYKAKNVPITGRAFGFVCLSFYIQKDFIPTTIKRRNPIVLLIEDLDCPVDITKKSSISTLVNKVNNRIAENRNTMERHREREDNIEEERLSNLLFTEKTERPQSVDSGFHENPEGMIKKEDIVHFLPRKLPFWEENRIILDTGAPDHWFYHPSLLGLSSISNSDDDLIEGKNFHRLEGVEVKLGVHWVRLQEVLYGRKASFPLISYGRLYEGGIVNQLVSLPGRRAQLCLNDKVIFSLTHDGSYYVFDSSESLSCDVLVEKREIEE</sequence>
<evidence type="ECO:0000256" key="1">
    <source>
        <dbReference type="SAM" id="Coils"/>
    </source>
</evidence>
<protein>
    <submittedName>
        <fullName evidence="3">Movement protein</fullName>
    </submittedName>
</protein>
<evidence type="ECO:0000313" key="3">
    <source>
        <dbReference type="EMBL" id="WNV27213.1"/>
    </source>
</evidence>
<name>A0AA96TBY4_9VIRU</name>